<feature type="domain" description="NAD-dependent epimerase/dehydratase" evidence="2">
    <location>
        <begin position="10"/>
        <end position="243"/>
    </location>
</feature>
<dbReference type="InterPro" id="IPR036291">
    <property type="entry name" value="NAD(P)-bd_dom_sf"/>
</dbReference>
<evidence type="ECO:0000313" key="4">
    <source>
        <dbReference type="Proteomes" id="UP000001505"/>
    </source>
</evidence>
<comment type="similarity">
    <text evidence="1">Belongs to the NAD(P)-dependent epimerase/dehydratase family.</text>
</comment>
<gene>
    <name evidence="3" type="primary">hldD</name>
    <name evidence="3" type="ordered locus">wcw_0979</name>
</gene>
<sequence length="314" mass="35655">MSILQMKGKILVTGGAGVIGRPLVGKLLQNGAELSVIDLAERPKEWPKEVCYLQTDINQLDKDQLLKINPDYCFHLAASFERSEESPEFFQKNFYNNILLSHALLYHLQRCDCLKKIIFASSYLVYNPEDYFFKTPPKKRVNLSEVSSLSPRNLCGNAKLLHENELNFISRHSSFKAVSARIFRVYGKGSHDIISRWTRLLIAGKAIKIYGKESVFDYIYADDVAEGLIRLAESEIEGVVNLGTGKSRRVAEVLAILKEHFPEMDVEDEEHSSLYEASQACMEEFVKAVKWRPTTTLEKGIPKIIAYEKTTGLK</sequence>
<dbReference type="EMBL" id="CP001928">
    <property type="protein sequence ID" value="ADI38339.1"/>
    <property type="molecule type" value="Genomic_DNA"/>
</dbReference>
<keyword evidence="4" id="KW-1185">Reference proteome</keyword>
<accession>D6YW28</accession>
<dbReference type="SUPFAM" id="SSF51735">
    <property type="entry name" value="NAD(P)-binding Rossmann-fold domains"/>
    <property type="match status" value="1"/>
</dbReference>
<dbReference type="Proteomes" id="UP000001505">
    <property type="component" value="Chromosome"/>
</dbReference>
<organism evidence="3 4">
    <name type="scientific">Waddlia chondrophila (strain ATCC VR-1470 / WSU 86-1044)</name>
    <dbReference type="NCBI Taxonomy" id="716544"/>
    <lineage>
        <taxon>Bacteria</taxon>
        <taxon>Pseudomonadati</taxon>
        <taxon>Chlamydiota</taxon>
        <taxon>Chlamydiia</taxon>
        <taxon>Parachlamydiales</taxon>
        <taxon>Waddliaceae</taxon>
        <taxon>Waddlia</taxon>
    </lineage>
</organism>
<dbReference type="Pfam" id="PF01370">
    <property type="entry name" value="Epimerase"/>
    <property type="match status" value="1"/>
</dbReference>
<evidence type="ECO:0000313" key="3">
    <source>
        <dbReference type="EMBL" id="ADI38339.1"/>
    </source>
</evidence>
<dbReference type="InterPro" id="IPR001509">
    <property type="entry name" value="Epimerase_deHydtase"/>
</dbReference>
<name>D6YW28_WADCW</name>
<proteinExistence type="inferred from homology"/>
<dbReference type="Gene3D" id="3.40.50.720">
    <property type="entry name" value="NAD(P)-binding Rossmann-like Domain"/>
    <property type="match status" value="1"/>
</dbReference>
<evidence type="ECO:0000259" key="2">
    <source>
        <dbReference type="Pfam" id="PF01370"/>
    </source>
</evidence>
<keyword evidence="3" id="KW-0413">Isomerase</keyword>
<reference evidence="3 4" key="1">
    <citation type="journal article" date="2010" name="PLoS ONE">
        <title>The Waddlia genome: a window into chlamydial biology.</title>
        <authorList>
            <person name="Bertelli C."/>
            <person name="Collyn F."/>
            <person name="Croxatto A."/>
            <person name="Ruckert C."/>
            <person name="Polkinghorne A."/>
            <person name="Kebbi-Beghdadi C."/>
            <person name="Goesmann A."/>
            <person name="Vaughan L."/>
            <person name="Greub G."/>
        </authorList>
    </citation>
    <scope>NUCLEOTIDE SEQUENCE [LARGE SCALE GENOMIC DNA]</scope>
    <source>
        <strain evidence="4">ATCC VR-1470 / WSU 86-1044</strain>
    </source>
</reference>
<dbReference type="OrthoDB" id="9803907at2"/>
<dbReference type="KEGG" id="wch:wcw_0979"/>
<protein>
    <submittedName>
        <fullName evidence="3">Putative ADP-L-glycero-D-manno-heptose-6-epimerase</fullName>
        <ecNumber evidence="3">5.1.3.20</ecNumber>
    </submittedName>
</protein>
<dbReference type="EC" id="5.1.3.20" evidence="3"/>
<dbReference type="AlphaFoldDB" id="D6YW28"/>
<dbReference type="PANTHER" id="PTHR43000">
    <property type="entry name" value="DTDP-D-GLUCOSE 4,6-DEHYDRATASE-RELATED"/>
    <property type="match status" value="1"/>
</dbReference>
<dbReference type="Gene3D" id="3.90.25.10">
    <property type="entry name" value="UDP-galactose 4-epimerase, domain 1"/>
    <property type="match status" value="1"/>
</dbReference>
<dbReference type="GO" id="GO:0008712">
    <property type="term" value="F:ADP-glyceromanno-heptose 6-epimerase activity"/>
    <property type="evidence" value="ECO:0007669"/>
    <property type="project" value="UniProtKB-EC"/>
</dbReference>
<dbReference type="HOGENOM" id="CLU_007383_1_7_0"/>
<dbReference type="eggNOG" id="COG0451">
    <property type="taxonomic scope" value="Bacteria"/>
</dbReference>
<dbReference type="STRING" id="716544.wcw_0979"/>
<evidence type="ECO:0000256" key="1">
    <source>
        <dbReference type="ARBA" id="ARBA00007637"/>
    </source>
</evidence>